<dbReference type="InterPro" id="IPR001763">
    <property type="entry name" value="Rhodanese-like_dom"/>
</dbReference>
<protein>
    <submittedName>
        <fullName evidence="2">Putative heat shock protein</fullName>
    </submittedName>
</protein>
<organism evidence="2">
    <name type="scientific">Haematobia irritans</name>
    <name type="common">Horn fly</name>
    <name type="synonym">Conops irritans</name>
    <dbReference type="NCBI Taxonomy" id="7368"/>
    <lineage>
        <taxon>Eukaryota</taxon>
        <taxon>Metazoa</taxon>
        <taxon>Ecdysozoa</taxon>
        <taxon>Arthropoda</taxon>
        <taxon>Hexapoda</taxon>
        <taxon>Insecta</taxon>
        <taxon>Pterygota</taxon>
        <taxon>Neoptera</taxon>
        <taxon>Endopterygota</taxon>
        <taxon>Diptera</taxon>
        <taxon>Brachycera</taxon>
        <taxon>Muscomorpha</taxon>
        <taxon>Muscoidea</taxon>
        <taxon>Muscidae</taxon>
        <taxon>Haematobia</taxon>
    </lineage>
</organism>
<sequence length="170" mass="18908">MSFRSAFGRLGIVKNFICLKYGTAINTSLNKVPVVTGISESNFVRQYSANTTPIPIVSYDEIKKLPKQPNKLLIDVREPKELQETGQIPTSINIPLGQVATELSPMVDAGTFKAKYGRDRPNKDTEIIFHCKIGKRSNSAAEIARSLGYTNTKNYLGSWTEWAEKEGLPK</sequence>
<keyword evidence="2" id="KW-0346">Stress response</keyword>
<accession>A0A1L8ED68</accession>
<name>A0A1L8ED68_HAEIR</name>
<dbReference type="AlphaFoldDB" id="A0A1L8ED68"/>
<dbReference type="SUPFAM" id="SSF52821">
    <property type="entry name" value="Rhodanese/Cell cycle control phosphatase"/>
    <property type="match status" value="1"/>
</dbReference>
<dbReference type="EMBL" id="GFDG01002122">
    <property type="protein sequence ID" value="JAV16677.1"/>
    <property type="molecule type" value="Transcribed_RNA"/>
</dbReference>
<dbReference type="CDD" id="cd01519">
    <property type="entry name" value="RHOD_HSP67B2"/>
    <property type="match status" value="1"/>
</dbReference>
<dbReference type="Pfam" id="PF00581">
    <property type="entry name" value="Rhodanese"/>
    <property type="match status" value="1"/>
</dbReference>
<dbReference type="SMART" id="SM00450">
    <property type="entry name" value="RHOD"/>
    <property type="match status" value="1"/>
</dbReference>
<reference evidence="2" key="1">
    <citation type="submission" date="2017-01" db="EMBL/GenBank/DDBJ databases">
        <title>An insight into the sialome and mialome of the horn fly, Haematobia irritans.</title>
        <authorList>
            <person name="Breijo M."/>
            <person name="Boiani M."/>
            <person name="Ures X."/>
            <person name="Rocha S."/>
            <person name="Sequeira M."/>
            <person name="Ribeiro J.M."/>
        </authorList>
    </citation>
    <scope>NUCLEOTIDE SEQUENCE</scope>
</reference>
<dbReference type="PANTHER" id="PTHR44086:SF10">
    <property type="entry name" value="THIOSULFATE SULFURTRANSFERASE_RHODANESE-LIKE DOMAIN-CONTAINING PROTEIN 3"/>
    <property type="match status" value="1"/>
</dbReference>
<dbReference type="Gene3D" id="3.40.250.10">
    <property type="entry name" value="Rhodanese-like domain"/>
    <property type="match status" value="1"/>
</dbReference>
<evidence type="ECO:0000259" key="1">
    <source>
        <dbReference type="PROSITE" id="PS50206"/>
    </source>
</evidence>
<dbReference type="InterPro" id="IPR036873">
    <property type="entry name" value="Rhodanese-like_dom_sf"/>
</dbReference>
<feature type="domain" description="Rhodanese" evidence="1">
    <location>
        <begin position="67"/>
        <end position="167"/>
    </location>
</feature>
<evidence type="ECO:0000313" key="2">
    <source>
        <dbReference type="EMBL" id="JAV16677.1"/>
    </source>
</evidence>
<dbReference type="PANTHER" id="PTHR44086">
    <property type="entry name" value="THIOSULFATE SULFURTRANSFERASE RDL2, MITOCHONDRIAL-RELATED"/>
    <property type="match status" value="1"/>
</dbReference>
<dbReference type="PROSITE" id="PS50206">
    <property type="entry name" value="RHODANESE_3"/>
    <property type="match status" value="1"/>
</dbReference>
<proteinExistence type="predicted"/>